<keyword evidence="1" id="KW-0472">Membrane</keyword>
<evidence type="ECO:0000313" key="2">
    <source>
        <dbReference type="EMBL" id="WHY54033.1"/>
    </source>
</evidence>
<gene>
    <name evidence="2" type="ORF">QNH24_12575</name>
</gene>
<evidence type="ECO:0000256" key="1">
    <source>
        <dbReference type="SAM" id="Phobius"/>
    </source>
</evidence>
<keyword evidence="1" id="KW-1133">Transmembrane helix</keyword>
<sequence length="68" mass="7841">MKLLDNNFFIFILAFVVAIAFVNQPVVIDFKGIIYFSTYMVILILAGFVTIKFLFKIYDIAILKLSKN</sequence>
<feature type="transmembrane region" description="Helical" evidence="1">
    <location>
        <begin position="33"/>
        <end position="55"/>
    </location>
</feature>
<dbReference type="AlphaFoldDB" id="A0AAX3X4Q7"/>
<reference evidence="2" key="1">
    <citation type="submission" date="2023-05" db="EMBL/GenBank/DDBJ databases">
        <title>Comparative genomics of Bacillaceae isolates and their secondary metabolite potential.</title>
        <authorList>
            <person name="Song L."/>
            <person name="Nielsen L.J."/>
            <person name="Mohite O."/>
            <person name="Xu X."/>
            <person name="Weber T."/>
            <person name="Kovacs A.T."/>
        </authorList>
    </citation>
    <scope>NUCLEOTIDE SEQUENCE</scope>
    <source>
        <strain evidence="2">LY1</strain>
    </source>
</reference>
<keyword evidence="1" id="KW-0812">Transmembrane</keyword>
<dbReference type="EMBL" id="CP126101">
    <property type="protein sequence ID" value="WHY54033.1"/>
    <property type="molecule type" value="Genomic_DNA"/>
</dbReference>
<organism evidence="2 3">
    <name type="scientific">Lysinibacillus pakistanensis</name>
    <dbReference type="NCBI Taxonomy" id="759811"/>
    <lineage>
        <taxon>Bacteria</taxon>
        <taxon>Bacillati</taxon>
        <taxon>Bacillota</taxon>
        <taxon>Bacilli</taxon>
        <taxon>Bacillales</taxon>
        <taxon>Bacillaceae</taxon>
        <taxon>Lysinibacillus</taxon>
    </lineage>
</organism>
<accession>A0AAX3X4Q7</accession>
<evidence type="ECO:0000313" key="3">
    <source>
        <dbReference type="Proteomes" id="UP001178322"/>
    </source>
</evidence>
<name>A0AAX3X4Q7_9BACI</name>
<protein>
    <submittedName>
        <fullName evidence="2">Uncharacterized protein</fullName>
    </submittedName>
</protein>
<proteinExistence type="predicted"/>
<feature type="transmembrane region" description="Helical" evidence="1">
    <location>
        <begin position="7"/>
        <end position="27"/>
    </location>
</feature>
<dbReference type="RefSeq" id="WP_283872598.1">
    <property type="nucleotide sequence ID" value="NZ_CP126101.1"/>
</dbReference>
<dbReference type="Proteomes" id="UP001178322">
    <property type="component" value="Chromosome"/>
</dbReference>